<evidence type="ECO:0000256" key="1">
    <source>
        <dbReference type="ARBA" id="ARBA00023122"/>
    </source>
</evidence>
<dbReference type="InterPro" id="IPR046342">
    <property type="entry name" value="CBS_dom_sf"/>
</dbReference>
<sequence length="442" mass="49833">MSKHEEVIKYITNLSVGTKISVRTMASLLGISEGTAYRAIKDCDDMGIVTTIPRVGTVRIEKVEKKKKEVLTFGEIVGIVDGSIAAGKSGIHKTLDKFKIGAMTPEAIKEYITPGCLLIVGNREEVQKLALLNECGIIITGGFKCSDNIKKLADEMEMPVICSLYDTFTVASMINKAISETIVKKDIVLVEDIMDYNYPYLYNTDTVKKWRMLIDRTSEVMLPVVNREMKLVGLLTINDLSSELNDIDLIEKVMRKNTITLETKTTVAYASHVMDREGIQFCPVVDNKKLVGAVRRKDIMTALRYVAKQPKTEENLESIVLKKFKFQWEGEQMHFQGRITPEMLDPVGIASWSSLNMLLSSMAVLCLKEKNNINLFMDSISTYFMKPVQMDMDIHAYVNILDKGKTLFKVMDRSPCKVEINMYDDKKDLIAKACLSANVIRK</sequence>
<dbReference type="Gene3D" id="3.10.580.10">
    <property type="entry name" value="CBS-domain"/>
    <property type="match status" value="2"/>
</dbReference>
<accession>A0A2T0B9P1</accession>
<evidence type="ECO:0000313" key="4">
    <source>
        <dbReference type="EMBL" id="PRR80608.1"/>
    </source>
</evidence>
<dbReference type="PANTHER" id="PTHR43080">
    <property type="entry name" value="CBS DOMAIN-CONTAINING PROTEIN CBSX3, MITOCHONDRIAL"/>
    <property type="match status" value="1"/>
</dbReference>
<dbReference type="InterPro" id="IPR036388">
    <property type="entry name" value="WH-like_DNA-bd_sf"/>
</dbReference>
<dbReference type="RefSeq" id="WP_106062404.1">
    <property type="nucleotide sequence ID" value="NZ_PVXO01000005.1"/>
</dbReference>
<feature type="domain" description="CBS" evidence="3">
    <location>
        <begin position="194"/>
        <end position="250"/>
    </location>
</feature>
<protein>
    <submittedName>
        <fullName evidence="4">Cobalt-dependent inorganic pyrophosphatase</fullName>
        <ecNumber evidence="4">3.6.1.1</ecNumber>
    </submittedName>
</protein>
<dbReference type="InterPro" id="IPR051257">
    <property type="entry name" value="Diverse_CBS-Domain"/>
</dbReference>
<dbReference type="Pfam" id="PF07085">
    <property type="entry name" value="DRTGG"/>
    <property type="match status" value="1"/>
</dbReference>
<proteinExistence type="predicted"/>
<dbReference type="SUPFAM" id="SSF54631">
    <property type="entry name" value="CBS-domain pair"/>
    <property type="match status" value="1"/>
</dbReference>
<evidence type="ECO:0000259" key="3">
    <source>
        <dbReference type="PROSITE" id="PS51371"/>
    </source>
</evidence>
<dbReference type="PANTHER" id="PTHR43080:SF2">
    <property type="entry name" value="CBS DOMAIN-CONTAINING PROTEIN"/>
    <property type="match status" value="1"/>
</dbReference>
<organism evidence="4 5">
    <name type="scientific">Clostridium liquoris</name>
    <dbReference type="NCBI Taxonomy" id="1289519"/>
    <lineage>
        <taxon>Bacteria</taxon>
        <taxon>Bacillati</taxon>
        <taxon>Bacillota</taxon>
        <taxon>Clostridia</taxon>
        <taxon>Eubacteriales</taxon>
        <taxon>Clostridiaceae</taxon>
        <taxon>Clostridium</taxon>
    </lineage>
</organism>
<dbReference type="SUPFAM" id="SSF75138">
    <property type="entry name" value="HprK N-terminal domain-like"/>
    <property type="match status" value="1"/>
</dbReference>
<dbReference type="EMBL" id="PVXO01000005">
    <property type="protein sequence ID" value="PRR80608.1"/>
    <property type="molecule type" value="Genomic_DNA"/>
</dbReference>
<feature type="domain" description="CBS" evidence="3">
    <location>
        <begin position="254"/>
        <end position="313"/>
    </location>
</feature>
<dbReference type="InterPro" id="IPR028979">
    <property type="entry name" value="Ser_kin/Pase_Hpr-like_N_sf"/>
</dbReference>
<dbReference type="AlphaFoldDB" id="A0A2T0B9P1"/>
<evidence type="ECO:0000313" key="5">
    <source>
        <dbReference type="Proteomes" id="UP000239706"/>
    </source>
</evidence>
<keyword evidence="4" id="KW-0378">Hydrolase</keyword>
<dbReference type="CDD" id="cd03440">
    <property type="entry name" value="hot_dog"/>
    <property type="match status" value="1"/>
</dbReference>
<dbReference type="Gene3D" id="1.10.10.10">
    <property type="entry name" value="Winged helix-like DNA-binding domain superfamily/Winged helix DNA-binding domain"/>
    <property type="match status" value="1"/>
</dbReference>
<dbReference type="Proteomes" id="UP000239706">
    <property type="component" value="Unassembled WGS sequence"/>
</dbReference>
<gene>
    <name evidence="4" type="ORF">CLLI_01810</name>
</gene>
<evidence type="ECO:0000256" key="2">
    <source>
        <dbReference type="PROSITE-ProRule" id="PRU00703"/>
    </source>
</evidence>
<dbReference type="InterPro" id="IPR010766">
    <property type="entry name" value="DRTGG"/>
</dbReference>
<dbReference type="Gene3D" id="3.40.1390.20">
    <property type="entry name" value="HprK N-terminal domain-like"/>
    <property type="match status" value="1"/>
</dbReference>
<reference evidence="4 5" key="1">
    <citation type="submission" date="2018-03" db="EMBL/GenBank/DDBJ databases">
        <title>Genome sequence of Clostridium liquoris DSM 100320.</title>
        <authorList>
            <person name="Poehlein A."/>
            <person name="Daniel R."/>
        </authorList>
    </citation>
    <scope>NUCLEOTIDE SEQUENCE [LARGE SCALE GENOMIC DNA]</scope>
    <source>
        <strain evidence="4 5">DSM 100320</strain>
    </source>
</reference>
<comment type="caution">
    <text evidence="4">The sequence shown here is derived from an EMBL/GenBank/DDBJ whole genome shotgun (WGS) entry which is preliminary data.</text>
</comment>
<keyword evidence="1 2" id="KW-0129">CBS domain</keyword>
<dbReference type="Pfam" id="PF00571">
    <property type="entry name" value="CBS"/>
    <property type="match status" value="2"/>
</dbReference>
<dbReference type="InterPro" id="IPR000644">
    <property type="entry name" value="CBS_dom"/>
</dbReference>
<name>A0A2T0B9P1_9CLOT</name>
<dbReference type="SMART" id="SM00116">
    <property type="entry name" value="CBS"/>
    <property type="match status" value="1"/>
</dbReference>
<dbReference type="EC" id="3.6.1.1" evidence="4"/>
<keyword evidence="5" id="KW-1185">Reference proteome</keyword>
<dbReference type="PROSITE" id="PS51371">
    <property type="entry name" value="CBS"/>
    <property type="match status" value="2"/>
</dbReference>
<dbReference type="OrthoDB" id="1790451at2"/>
<dbReference type="GO" id="GO:0004427">
    <property type="term" value="F:inorganic diphosphate phosphatase activity"/>
    <property type="evidence" value="ECO:0007669"/>
    <property type="project" value="UniProtKB-EC"/>
</dbReference>
<dbReference type="InterPro" id="IPR029069">
    <property type="entry name" value="HotDog_dom_sf"/>
</dbReference>
<dbReference type="SUPFAM" id="SSF54637">
    <property type="entry name" value="Thioesterase/thiol ester dehydrase-isomerase"/>
    <property type="match status" value="1"/>
</dbReference>